<accession>A0A1V4SDE0</accession>
<evidence type="ECO:0000313" key="2">
    <source>
        <dbReference type="Proteomes" id="UP000191554"/>
    </source>
</evidence>
<gene>
    <name evidence="1" type="ORF">CLHUN_42610</name>
</gene>
<proteinExistence type="predicted"/>
<sequence length="219" mass="22408">MALANLSSINANKSTMAVGNGGGTSGSSNILSLAGAASFGGNVAGAIAVNTNDFSGASLTKKGLNTFLDIILPTTTETSEAQRLLNKAASLGGQGVKLYTGELVPINTVRTASTVGKVGQVLGVAGTIITPFTEIGTSADLFKDDLALVAQYNPENYNKALVLAIIGTTADASSFGFARSLANTVPSLAQLAPGEDPQWTKDWIDTVNRKVNTKNMIGK</sequence>
<dbReference type="STRING" id="48256.CLHUN_42610"/>
<evidence type="ECO:0000313" key="1">
    <source>
        <dbReference type="EMBL" id="OPX41870.1"/>
    </source>
</evidence>
<protein>
    <submittedName>
        <fullName evidence="1">Uncharacterized protein</fullName>
    </submittedName>
</protein>
<keyword evidence="2" id="KW-1185">Reference proteome</keyword>
<comment type="caution">
    <text evidence="1">The sequence shown here is derived from an EMBL/GenBank/DDBJ whole genome shotgun (WGS) entry which is preliminary data.</text>
</comment>
<dbReference type="Proteomes" id="UP000191554">
    <property type="component" value="Unassembled WGS sequence"/>
</dbReference>
<reference evidence="1 2" key="1">
    <citation type="submission" date="2017-03" db="EMBL/GenBank/DDBJ databases">
        <title>Genome sequence of Clostridium hungatei DSM 14427.</title>
        <authorList>
            <person name="Poehlein A."/>
            <person name="Daniel R."/>
        </authorList>
    </citation>
    <scope>NUCLEOTIDE SEQUENCE [LARGE SCALE GENOMIC DNA]</scope>
    <source>
        <strain evidence="1 2">DSM 14427</strain>
    </source>
</reference>
<name>A0A1V4SDE0_RUMHU</name>
<dbReference type="EMBL" id="MZGX01000049">
    <property type="protein sequence ID" value="OPX41870.1"/>
    <property type="molecule type" value="Genomic_DNA"/>
</dbReference>
<dbReference type="AlphaFoldDB" id="A0A1V4SDE0"/>
<organism evidence="1 2">
    <name type="scientific">Ruminiclostridium hungatei</name>
    <name type="common">Clostridium hungatei</name>
    <dbReference type="NCBI Taxonomy" id="48256"/>
    <lineage>
        <taxon>Bacteria</taxon>
        <taxon>Bacillati</taxon>
        <taxon>Bacillota</taxon>
        <taxon>Clostridia</taxon>
        <taxon>Eubacteriales</taxon>
        <taxon>Oscillospiraceae</taxon>
        <taxon>Ruminiclostridium</taxon>
    </lineage>
</organism>